<gene>
    <name evidence="1" type="primary">ABSGL_14014.1 scaffold 14385</name>
</gene>
<dbReference type="Proteomes" id="UP000078561">
    <property type="component" value="Unassembled WGS sequence"/>
</dbReference>
<keyword evidence="2" id="KW-1185">Reference proteome</keyword>
<dbReference type="AlphaFoldDB" id="A0A163MSZ7"/>
<evidence type="ECO:0000313" key="1">
    <source>
        <dbReference type="EMBL" id="SAM08351.1"/>
    </source>
</evidence>
<accession>A0A163MSZ7</accession>
<sequence length="82" mass="9428">MANPPLNFTWSKMQPISIEWYQVQPFLMLYASFKSIQITKTATDWNAHKVGDSSKKTQHDLYHPTGNAQTFNHAKFELGLSI</sequence>
<reference evidence="1" key="1">
    <citation type="submission" date="2016-04" db="EMBL/GenBank/DDBJ databases">
        <authorList>
            <person name="Evans L.H."/>
            <person name="Alamgir A."/>
            <person name="Owens N."/>
            <person name="Weber N.D."/>
            <person name="Virtaneva K."/>
            <person name="Barbian K."/>
            <person name="Babar A."/>
            <person name="Rosenke K."/>
        </authorList>
    </citation>
    <scope>NUCLEOTIDE SEQUENCE [LARGE SCALE GENOMIC DNA]</scope>
    <source>
        <strain evidence="1">CBS 101.48</strain>
    </source>
</reference>
<evidence type="ECO:0008006" key="3">
    <source>
        <dbReference type="Google" id="ProtNLM"/>
    </source>
</evidence>
<evidence type="ECO:0000313" key="2">
    <source>
        <dbReference type="Proteomes" id="UP000078561"/>
    </source>
</evidence>
<protein>
    <recommendedName>
        <fullName evidence="3">Ndc10 domain-containing protein</fullName>
    </recommendedName>
</protein>
<name>A0A163MSZ7_ABSGL</name>
<dbReference type="EMBL" id="LT554895">
    <property type="protein sequence ID" value="SAM08351.1"/>
    <property type="molecule type" value="Genomic_DNA"/>
</dbReference>
<organism evidence="1">
    <name type="scientific">Absidia glauca</name>
    <name type="common">Pin mould</name>
    <dbReference type="NCBI Taxonomy" id="4829"/>
    <lineage>
        <taxon>Eukaryota</taxon>
        <taxon>Fungi</taxon>
        <taxon>Fungi incertae sedis</taxon>
        <taxon>Mucoromycota</taxon>
        <taxon>Mucoromycotina</taxon>
        <taxon>Mucoromycetes</taxon>
        <taxon>Mucorales</taxon>
        <taxon>Cunninghamellaceae</taxon>
        <taxon>Absidia</taxon>
    </lineage>
</organism>
<proteinExistence type="predicted"/>
<dbReference type="InParanoid" id="A0A163MSZ7"/>